<dbReference type="HOGENOM" id="CLU_1666020_0_0_0"/>
<accession>A3ZX25</accession>
<dbReference type="RefSeq" id="WP_002653396.1">
    <property type="nucleotide sequence ID" value="NZ_CH672376.1"/>
</dbReference>
<protein>
    <recommendedName>
        <fullName evidence="1">Knr4/Smi1-like domain-containing protein</fullName>
    </recommendedName>
</protein>
<dbReference type="SUPFAM" id="SSF160631">
    <property type="entry name" value="SMI1/KNR4-like"/>
    <property type="match status" value="1"/>
</dbReference>
<dbReference type="EMBL" id="AANZ01000017">
    <property type="protein sequence ID" value="EAQ78902.1"/>
    <property type="molecule type" value="Genomic_DNA"/>
</dbReference>
<dbReference type="InterPro" id="IPR018958">
    <property type="entry name" value="Knr4/Smi1-like_dom"/>
</dbReference>
<organism evidence="2 3">
    <name type="scientific">Blastopirellula marina DSM 3645</name>
    <dbReference type="NCBI Taxonomy" id="314230"/>
    <lineage>
        <taxon>Bacteria</taxon>
        <taxon>Pseudomonadati</taxon>
        <taxon>Planctomycetota</taxon>
        <taxon>Planctomycetia</taxon>
        <taxon>Pirellulales</taxon>
        <taxon>Pirellulaceae</taxon>
        <taxon>Blastopirellula</taxon>
    </lineage>
</organism>
<evidence type="ECO:0000313" key="2">
    <source>
        <dbReference type="EMBL" id="EAQ78902.1"/>
    </source>
</evidence>
<evidence type="ECO:0000259" key="1">
    <source>
        <dbReference type="SMART" id="SM00860"/>
    </source>
</evidence>
<evidence type="ECO:0000313" key="3">
    <source>
        <dbReference type="Proteomes" id="UP000004358"/>
    </source>
</evidence>
<reference evidence="2 3" key="1">
    <citation type="submission" date="2006-02" db="EMBL/GenBank/DDBJ databases">
        <authorList>
            <person name="Amann R."/>
            <person name="Ferriera S."/>
            <person name="Johnson J."/>
            <person name="Kravitz S."/>
            <person name="Halpern A."/>
            <person name="Remington K."/>
            <person name="Beeson K."/>
            <person name="Tran B."/>
            <person name="Rogers Y.-H."/>
            <person name="Friedman R."/>
            <person name="Venter J.C."/>
        </authorList>
    </citation>
    <scope>NUCLEOTIDE SEQUENCE [LARGE SCALE GENOMIC DNA]</scope>
    <source>
        <strain evidence="2 3">DSM 3645</strain>
    </source>
</reference>
<name>A3ZX25_9BACT</name>
<comment type="caution">
    <text evidence="2">The sequence shown here is derived from an EMBL/GenBank/DDBJ whole genome shotgun (WGS) entry which is preliminary data.</text>
</comment>
<proteinExistence type="predicted"/>
<dbReference type="Pfam" id="PF09346">
    <property type="entry name" value="SMI1_KNR4"/>
    <property type="match status" value="1"/>
</dbReference>
<dbReference type="OrthoDB" id="215335at2"/>
<dbReference type="Gene3D" id="3.40.1580.10">
    <property type="entry name" value="SMI1/KNR4-like"/>
    <property type="match status" value="1"/>
</dbReference>
<sequence length="158" mass="17240">MNWVDKLQELGVTPLEGDQFSPLSEDELERLENSVGVAFPDDYRTFLRQFGACDLEEYAVILTEDGSIAPGSFFGDDLAGALNDFSERLPRLVIPINDDGAGNLICISLRPDCFGAICFQSHSVGWDDSLGDEDAAKSATLIRVAPDFGSFICKLVLE</sequence>
<dbReference type="AlphaFoldDB" id="A3ZX25"/>
<dbReference type="STRING" id="314230.DSM3645_27518"/>
<dbReference type="Proteomes" id="UP000004358">
    <property type="component" value="Unassembled WGS sequence"/>
</dbReference>
<feature type="domain" description="Knr4/Smi1-like" evidence="1">
    <location>
        <begin position="22"/>
        <end position="154"/>
    </location>
</feature>
<dbReference type="SMART" id="SM00860">
    <property type="entry name" value="SMI1_KNR4"/>
    <property type="match status" value="1"/>
</dbReference>
<dbReference type="InterPro" id="IPR037883">
    <property type="entry name" value="Knr4/Smi1-like_sf"/>
</dbReference>
<gene>
    <name evidence="2" type="ORF">DSM3645_27518</name>
</gene>